<organism evidence="2 3">
    <name type="scientific">Adlercreutzia caecimuris B7</name>
    <dbReference type="NCBI Taxonomy" id="1235794"/>
    <lineage>
        <taxon>Bacteria</taxon>
        <taxon>Bacillati</taxon>
        <taxon>Actinomycetota</taxon>
        <taxon>Coriobacteriia</taxon>
        <taxon>Eggerthellales</taxon>
        <taxon>Eggerthellaceae</taxon>
        <taxon>Adlercreutzia</taxon>
    </lineage>
</organism>
<protein>
    <submittedName>
        <fullName evidence="2">Uncharacterized protein</fullName>
    </submittedName>
</protein>
<dbReference type="STRING" id="1235794.C811_00598"/>
<evidence type="ECO:0000313" key="2">
    <source>
        <dbReference type="EMBL" id="EOS52562.1"/>
    </source>
</evidence>
<keyword evidence="1" id="KW-0812">Transmembrane</keyword>
<keyword evidence="1" id="KW-1133">Transmembrane helix</keyword>
<dbReference type="HOGENOM" id="CLU_2522325_0_0_11"/>
<sequence>MSVQKSVEQLEAEMNRERLRRNQRMIAKLEREQRREKPRRRLFPRFLLVLALVFTAILVLVWMVLQRTHIVLVGGTLNLPFLMS</sequence>
<dbReference type="EMBL" id="ASSY01000005">
    <property type="protein sequence ID" value="EOS52562.1"/>
    <property type="molecule type" value="Genomic_DNA"/>
</dbReference>
<accession>R9L9Z9</accession>
<feature type="transmembrane region" description="Helical" evidence="1">
    <location>
        <begin position="42"/>
        <end position="65"/>
    </location>
</feature>
<dbReference type="Proteomes" id="UP000014204">
    <property type="component" value="Unassembled WGS sequence"/>
</dbReference>
<keyword evidence="3" id="KW-1185">Reference proteome</keyword>
<evidence type="ECO:0000313" key="3">
    <source>
        <dbReference type="Proteomes" id="UP000014204"/>
    </source>
</evidence>
<comment type="caution">
    <text evidence="2">The sequence shown here is derived from an EMBL/GenBank/DDBJ whole genome shotgun (WGS) entry which is preliminary data.</text>
</comment>
<keyword evidence="1" id="KW-0472">Membrane</keyword>
<reference evidence="2 3" key="1">
    <citation type="submission" date="2013-04" db="EMBL/GenBank/DDBJ databases">
        <title>The Genome Sequence of Enterorhabdus caecimuris B7.</title>
        <authorList>
            <consortium name="The Broad Institute Genomics Platform"/>
            <consortium name="The Broad Institute Genome Sequencing Center for Infectious Disease"/>
            <person name="Earl A."/>
            <person name="Xavier R."/>
            <person name="Elson C."/>
            <person name="Duck W."/>
            <person name="Walker B."/>
            <person name="Young S."/>
            <person name="Zeng Q."/>
            <person name="Gargeya S."/>
            <person name="Fitzgerald M."/>
            <person name="Haas B."/>
            <person name="Abouelleil A."/>
            <person name="Allen A.W."/>
            <person name="Alvarado L."/>
            <person name="Arachchi H.M."/>
            <person name="Berlin A.M."/>
            <person name="Chapman S.B."/>
            <person name="Gainer-Dewar J."/>
            <person name="Goldberg J."/>
            <person name="Griggs A."/>
            <person name="Gujja S."/>
            <person name="Hansen M."/>
            <person name="Howarth C."/>
            <person name="Imamovic A."/>
            <person name="Ireland A."/>
            <person name="Larimer J."/>
            <person name="McCowan C."/>
            <person name="Murphy C."/>
            <person name="Pearson M."/>
            <person name="Poon T.W."/>
            <person name="Priest M."/>
            <person name="Roberts A."/>
            <person name="Saif S."/>
            <person name="Shea T."/>
            <person name="Sisk P."/>
            <person name="Sykes S."/>
            <person name="Wortman J."/>
            <person name="Nusbaum C."/>
            <person name="Birren B."/>
        </authorList>
    </citation>
    <scope>NUCLEOTIDE SEQUENCE [LARGE SCALE GENOMIC DNA]</scope>
    <source>
        <strain evidence="2 3">B7</strain>
    </source>
</reference>
<name>R9L9Z9_9ACTN</name>
<gene>
    <name evidence="2" type="ORF">C811_00598</name>
</gene>
<proteinExistence type="predicted"/>
<dbReference type="AlphaFoldDB" id="R9L9Z9"/>
<evidence type="ECO:0000256" key="1">
    <source>
        <dbReference type="SAM" id="Phobius"/>
    </source>
</evidence>